<evidence type="ECO:0000256" key="4">
    <source>
        <dbReference type="PIRSR" id="PIRSR606225-1"/>
    </source>
</evidence>
<dbReference type="Gene3D" id="3.30.2350.10">
    <property type="entry name" value="Pseudouridine synthase"/>
    <property type="match status" value="1"/>
</dbReference>
<evidence type="ECO:0000256" key="2">
    <source>
        <dbReference type="ARBA" id="ARBA00010876"/>
    </source>
</evidence>
<keyword evidence="5" id="KW-0694">RNA-binding</keyword>
<dbReference type="SMART" id="SM00363">
    <property type="entry name" value="S4"/>
    <property type="match status" value="1"/>
</dbReference>
<dbReference type="InterPro" id="IPR006225">
    <property type="entry name" value="PsdUridine_synth_RluC/D"/>
</dbReference>
<dbReference type="RefSeq" id="WP_165875820.1">
    <property type="nucleotide sequence ID" value="NZ_SMAG01000002.1"/>
</dbReference>
<dbReference type="AlphaFoldDB" id="A0A4R3L9K7"/>
<name>A0A4R3L9K7_9BACL</name>
<gene>
    <name evidence="8" type="ORF">EDD58_102491</name>
</gene>
<evidence type="ECO:0000256" key="3">
    <source>
        <dbReference type="ARBA" id="ARBA00023235"/>
    </source>
</evidence>
<dbReference type="InterPro" id="IPR002942">
    <property type="entry name" value="S4_RNA-bd"/>
</dbReference>
<dbReference type="EC" id="5.4.99.-" evidence="6"/>
<dbReference type="InterPro" id="IPR050188">
    <property type="entry name" value="RluA_PseudoU_synthase"/>
</dbReference>
<dbReference type="InterPro" id="IPR006224">
    <property type="entry name" value="PsdUridine_synth_RluA-like_CS"/>
</dbReference>
<dbReference type="PROSITE" id="PS50889">
    <property type="entry name" value="S4"/>
    <property type="match status" value="1"/>
</dbReference>
<dbReference type="Gene3D" id="3.10.290.10">
    <property type="entry name" value="RNA-binding S4 domain"/>
    <property type="match status" value="1"/>
</dbReference>
<evidence type="ECO:0000259" key="7">
    <source>
        <dbReference type="SMART" id="SM00363"/>
    </source>
</evidence>
<keyword evidence="3 6" id="KW-0413">Isomerase</keyword>
<organism evidence="8 9">
    <name type="scientific">Hazenella coriacea</name>
    <dbReference type="NCBI Taxonomy" id="1179467"/>
    <lineage>
        <taxon>Bacteria</taxon>
        <taxon>Bacillati</taxon>
        <taxon>Bacillota</taxon>
        <taxon>Bacilli</taxon>
        <taxon>Bacillales</taxon>
        <taxon>Thermoactinomycetaceae</taxon>
        <taxon>Hazenella</taxon>
    </lineage>
</organism>
<dbReference type="GO" id="GO:0003723">
    <property type="term" value="F:RNA binding"/>
    <property type="evidence" value="ECO:0007669"/>
    <property type="project" value="UniProtKB-KW"/>
</dbReference>
<sequence>MEKQMKLMFEHIVNSQEDGKMLHQVLKNRFKFSRRMMSRLKMNRLVTVNGEVIYYTARVQQGDQIEIQFLVEDAEYIPPQPTEFTVVYEDEDLIVVDKPPGLVVHPTKGYPDQTLANGLMHYWLERGETHKVRPVTRLDKNTSGLMVVGKHAYTHAYLAEQMAEKRYQREYLAWVHHQIIEDQGTIDDPIGMDMSQTIFRSVREDGAQAITHFRVIQRWEDATLVRLQLETGRTHQIRIHLSARGYPIIGDDMYGTKEDQHLITRQALHATYLRLYHPRHRKWMEWESPIPEDIQELMKRLNKK</sequence>
<dbReference type="SUPFAM" id="SSF55174">
    <property type="entry name" value="Alpha-L RNA-binding motif"/>
    <property type="match status" value="1"/>
</dbReference>
<dbReference type="NCBIfam" id="TIGR00005">
    <property type="entry name" value="rluA_subfam"/>
    <property type="match status" value="1"/>
</dbReference>
<comment type="catalytic activity">
    <reaction evidence="1 6">
        <text>a uridine in RNA = a pseudouridine in RNA</text>
        <dbReference type="Rhea" id="RHEA:48348"/>
        <dbReference type="Rhea" id="RHEA-COMP:12068"/>
        <dbReference type="Rhea" id="RHEA-COMP:12069"/>
        <dbReference type="ChEBI" id="CHEBI:65314"/>
        <dbReference type="ChEBI" id="CHEBI:65315"/>
    </reaction>
</comment>
<dbReference type="SUPFAM" id="SSF55120">
    <property type="entry name" value="Pseudouridine synthase"/>
    <property type="match status" value="1"/>
</dbReference>
<comment type="caution">
    <text evidence="8">The sequence shown here is derived from an EMBL/GenBank/DDBJ whole genome shotgun (WGS) entry which is preliminary data.</text>
</comment>
<evidence type="ECO:0000256" key="5">
    <source>
        <dbReference type="PROSITE-ProRule" id="PRU00182"/>
    </source>
</evidence>
<feature type="active site" evidence="4">
    <location>
        <position position="139"/>
    </location>
</feature>
<evidence type="ECO:0000313" key="8">
    <source>
        <dbReference type="EMBL" id="TCS95908.1"/>
    </source>
</evidence>
<reference evidence="8 9" key="1">
    <citation type="submission" date="2019-03" db="EMBL/GenBank/DDBJ databases">
        <title>Genomic Encyclopedia of Type Strains, Phase IV (KMG-IV): sequencing the most valuable type-strain genomes for metagenomic binning, comparative biology and taxonomic classification.</title>
        <authorList>
            <person name="Goeker M."/>
        </authorList>
    </citation>
    <scope>NUCLEOTIDE SEQUENCE [LARGE SCALE GENOMIC DNA]</scope>
    <source>
        <strain evidence="8 9">DSM 45707</strain>
    </source>
</reference>
<dbReference type="InterPro" id="IPR006145">
    <property type="entry name" value="PsdUridine_synth_RsuA/RluA"/>
</dbReference>
<protein>
    <recommendedName>
        <fullName evidence="6">Pseudouridine synthase</fullName>
        <ecNumber evidence="6">5.4.99.-</ecNumber>
    </recommendedName>
</protein>
<dbReference type="InterPro" id="IPR020103">
    <property type="entry name" value="PsdUridine_synth_cat_dom_sf"/>
</dbReference>
<dbReference type="Proteomes" id="UP000294937">
    <property type="component" value="Unassembled WGS sequence"/>
</dbReference>
<feature type="domain" description="RNA-binding S4" evidence="7">
    <location>
        <begin position="20"/>
        <end position="78"/>
    </location>
</feature>
<dbReference type="PANTHER" id="PTHR21600:SF44">
    <property type="entry name" value="RIBOSOMAL LARGE SUBUNIT PSEUDOURIDINE SYNTHASE D"/>
    <property type="match status" value="1"/>
</dbReference>
<dbReference type="EMBL" id="SMAG01000002">
    <property type="protein sequence ID" value="TCS95908.1"/>
    <property type="molecule type" value="Genomic_DNA"/>
</dbReference>
<evidence type="ECO:0000256" key="1">
    <source>
        <dbReference type="ARBA" id="ARBA00000073"/>
    </source>
</evidence>
<dbReference type="CDD" id="cd02869">
    <property type="entry name" value="PseudoU_synth_RluA_like"/>
    <property type="match status" value="1"/>
</dbReference>
<evidence type="ECO:0000313" key="9">
    <source>
        <dbReference type="Proteomes" id="UP000294937"/>
    </source>
</evidence>
<comment type="function">
    <text evidence="6">Responsible for synthesis of pseudouridine from uracil.</text>
</comment>
<keyword evidence="9" id="KW-1185">Reference proteome</keyword>
<comment type="similarity">
    <text evidence="2 6">Belongs to the pseudouridine synthase RluA family.</text>
</comment>
<evidence type="ECO:0000256" key="6">
    <source>
        <dbReference type="RuleBase" id="RU362028"/>
    </source>
</evidence>
<dbReference type="GO" id="GO:0000455">
    <property type="term" value="P:enzyme-directed rRNA pseudouridine synthesis"/>
    <property type="evidence" value="ECO:0007669"/>
    <property type="project" value="TreeGrafter"/>
</dbReference>
<dbReference type="PROSITE" id="PS01129">
    <property type="entry name" value="PSI_RLU"/>
    <property type="match status" value="1"/>
</dbReference>
<accession>A0A4R3L9K7</accession>
<dbReference type="PANTHER" id="PTHR21600">
    <property type="entry name" value="MITOCHONDRIAL RNA PSEUDOURIDINE SYNTHASE"/>
    <property type="match status" value="1"/>
</dbReference>
<dbReference type="CDD" id="cd00165">
    <property type="entry name" value="S4"/>
    <property type="match status" value="1"/>
</dbReference>
<dbReference type="InterPro" id="IPR036986">
    <property type="entry name" value="S4_RNA-bd_sf"/>
</dbReference>
<proteinExistence type="inferred from homology"/>
<dbReference type="Pfam" id="PF00849">
    <property type="entry name" value="PseudoU_synth_2"/>
    <property type="match status" value="1"/>
</dbReference>
<dbReference type="GO" id="GO:0120159">
    <property type="term" value="F:rRNA pseudouridine synthase activity"/>
    <property type="evidence" value="ECO:0007669"/>
    <property type="project" value="UniProtKB-ARBA"/>
</dbReference>